<reference evidence="2" key="1">
    <citation type="submission" date="2016-04" db="EMBL/GenBank/DDBJ databases">
        <title>Cephalotus genome sequencing.</title>
        <authorList>
            <person name="Fukushima K."/>
            <person name="Hasebe M."/>
            <person name="Fang X."/>
        </authorList>
    </citation>
    <scope>NUCLEOTIDE SEQUENCE [LARGE SCALE GENOMIC DNA]</scope>
    <source>
        <strain evidence="2">cv. St1</strain>
    </source>
</reference>
<keyword evidence="2" id="KW-1185">Reference proteome</keyword>
<dbReference type="EMBL" id="BDDD01000218">
    <property type="protein sequence ID" value="GAV61662.1"/>
    <property type="molecule type" value="Genomic_DNA"/>
</dbReference>
<feature type="non-terminal residue" evidence="1">
    <location>
        <position position="1"/>
    </location>
</feature>
<accession>A0A1Q3B1J6</accession>
<protein>
    <submittedName>
        <fullName evidence="1">Uncharacterized protein</fullName>
    </submittedName>
</protein>
<proteinExistence type="predicted"/>
<dbReference type="AlphaFoldDB" id="A0A1Q3B1J6"/>
<dbReference type="OrthoDB" id="1930928at2759"/>
<sequence>IIEFQKIGLPQAYIILFLHPEDKYQTHFDIDTIISAELPDQEKDPFAYETVVQFMIHGPFGSLNPNAPSMVNGKCSKHFPKKQKNYIEPTVIPEGQGRLERNS</sequence>
<dbReference type="Proteomes" id="UP000187406">
    <property type="component" value="Unassembled WGS sequence"/>
</dbReference>
<organism evidence="1 2">
    <name type="scientific">Cephalotus follicularis</name>
    <name type="common">Albany pitcher plant</name>
    <dbReference type="NCBI Taxonomy" id="3775"/>
    <lineage>
        <taxon>Eukaryota</taxon>
        <taxon>Viridiplantae</taxon>
        <taxon>Streptophyta</taxon>
        <taxon>Embryophyta</taxon>
        <taxon>Tracheophyta</taxon>
        <taxon>Spermatophyta</taxon>
        <taxon>Magnoliopsida</taxon>
        <taxon>eudicotyledons</taxon>
        <taxon>Gunneridae</taxon>
        <taxon>Pentapetalae</taxon>
        <taxon>rosids</taxon>
        <taxon>fabids</taxon>
        <taxon>Oxalidales</taxon>
        <taxon>Cephalotaceae</taxon>
        <taxon>Cephalotus</taxon>
    </lineage>
</organism>
<evidence type="ECO:0000313" key="2">
    <source>
        <dbReference type="Proteomes" id="UP000187406"/>
    </source>
</evidence>
<comment type="caution">
    <text evidence="1">The sequence shown here is derived from an EMBL/GenBank/DDBJ whole genome shotgun (WGS) entry which is preliminary data.</text>
</comment>
<dbReference type="STRING" id="3775.A0A1Q3B1J6"/>
<evidence type="ECO:0000313" key="1">
    <source>
        <dbReference type="EMBL" id="GAV61662.1"/>
    </source>
</evidence>
<dbReference type="InParanoid" id="A0A1Q3B1J6"/>
<gene>
    <name evidence="1" type="ORF">CFOL_v3_05189</name>
</gene>
<name>A0A1Q3B1J6_CEPFO</name>